<accession>A0A1B0Z1R7</accession>
<proteinExistence type="predicted"/>
<reference evidence="1" key="1">
    <citation type="submission" date="2015-11" db="EMBL/GenBank/DDBJ databases">
        <title>Genomes of Abundant and Widespread Viruses from the Deep Ocean.</title>
        <authorList>
            <person name="Mizuno C.M."/>
            <person name="Ghai R."/>
            <person name="Saghai A."/>
            <person name="Lopez-Garcia P."/>
            <person name="Rodriguez-Valera F."/>
        </authorList>
    </citation>
    <scope>NUCLEOTIDE SEQUENCE</scope>
</reference>
<name>A0A1B0Z1R7_9BACT</name>
<dbReference type="AlphaFoldDB" id="A0A1B0Z1R7"/>
<protein>
    <submittedName>
        <fullName evidence="1">Uncharacterized protein</fullName>
    </submittedName>
</protein>
<organism evidence="1">
    <name type="scientific">uncultured Bacteroidota bacterium</name>
    <dbReference type="NCBI Taxonomy" id="152509"/>
    <lineage>
        <taxon>Bacteria</taxon>
        <taxon>Pseudomonadati</taxon>
        <taxon>Bacteroidota</taxon>
        <taxon>environmental samples</taxon>
    </lineage>
</organism>
<sequence>MAANDIIGAIEWQAPDEGTGTDAILVSAAIKAYAEGDHSSSSNATTLGFYTGASEAAAIKMSLSSGGNLDVTGDITGLTLNADGDTAAGDNAAMGYTASEGLILTGQGSTDDITIKNDADTTVVNVATGATDVEISAGNILFGTANKGVYLGVTSATAANLLDDYEEGTFTPAYTFGGSTTGIVYGTNLQKGRYTKIGRFVECILYIGMTDKGSESGNISITGFPFTSVNDGFNTSAVAHIGAFTGGWDLSAEAHFTGAVQNNSATLELRENVFSTDTNAVAVTAAMATDDSQMYMSVMYQAA</sequence>
<evidence type="ECO:0000313" key="1">
    <source>
        <dbReference type="EMBL" id="ANO58141.1"/>
    </source>
</evidence>
<dbReference type="EMBL" id="KT997799">
    <property type="protein sequence ID" value="ANO58141.1"/>
    <property type="molecule type" value="Genomic_DNA"/>
</dbReference>